<protein>
    <submittedName>
        <fullName evidence="1">Uncharacterized protein</fullName>
    </submittedName>
</protein>
<sequence length="970" mass="110177">MPVYASAQTPDRITLLENFGNYESGEPLFVYGQIASIVDDSFLIMQIFNPQGDICQIQQLMPLSNGAFITDVIPLKGRICGIPGEYEIKLFYGDYSTSTTFSVSSGSFSEPTKDQMISSAKNLLSEQGSVIGNLYDIPSPVSNQTSSNLSELESEYVSLWNEFFVDDLITEINPLIRPAVSSSLDSVQQLLDDDEISFEIAKSIDEIIFASVFYYEIGDKTKAIDLLTDAFVDVRNVNPEKVSNQRAPTFDELEETLLNLMKKSDTVMSKSVKNEVGFIFARGTAPVYSDEIGELIDVLSKSRYLDVVSRKQSDLYKLVQNDWESLKPSLMGKESIDELIASSIRVTELHQAAILLRELDSVDRFISSDSEENGDLANLIQPDWSALERDLALASSVEDILESESQIHQMVQIIDISSRISKSVEISQMSGIDSSLVEDWKSLLERVENADSVDDILEIVLEFDESMTELREKRNPLVVLEFQYKTMKEKAELQADYENLFLIDNALRILDTAKQMESGNPSITRIDRIEVLLSWVSEMSPKIQEDLDAYNKDAYKVRASDILQRAKSLENLVELSLTKNRFLPNYIEFTETFNEKIDNVRDLVIKNDLDQADELVRDLFDEWSQVSKAYTDDPLGSEVGYTADEIKRIEFRKKLDAFSNMVSSFYNTGFSEYVDEYNQKMADANQMIELANFVDAESKISEIGDYLSKYLVLDNSSIIYDISFDAEKSIWVINGATEKSAFDRRENLYVTVYNMDGTKHSSLEFTDTKQGNFFTQWIAPADPGLYVVMLQYKDSKASQIVHIEEEFDYEYNATDLSMVELAREFEELESFAEAFGGESYFENPRFASVINEIEFAFKDKDAEDVDDNLNELKTIIERYLPVRSRVAVVEAIYDDDKLIVSGAVQKTLAFREDLFVDVYDQRGTLIEEISLKDNSSGLFTETVSRAFEPGVYVTQLQYHDVVVTDFFNVK</sequence>
<dbReference type="EMBL" id="CP026993">
    <property type="protein sequence ID" value="QLH03118.1"/>
    <property type="molecule type" value="Genomic_DNA"/>
</dbReference>
<keyword evidence="2" id="KW-1185">Reference proteome</keyword>
<dbReference type="OrthoDB" id="10122at2157"/>
<reference evidence="1 2" key="1">
    <citation type="submission" date="2018-02" db="EMBL/GenBank/DDBJ databases">
        <title>Complete genome of Nitrosopumilus cobalaminigenes HCA1.</title>
        <authorList>
            <person name="Qin W."/>
            <person name="Zheng Y."/>
            <person name="Stahl D.A."/>
        </authorList>
    </citation>
    <scope>NUCLEOTIDE SEQUENCE [LARGE SCALE GENOMIC DNA]</scope>
    <source>
        <strain evidence="1 2">HCA1</strain>
    </source>
</reference>
<accession>A0A7D5R0G8</accession>
<proteinExistence type="predicted"/>
<evidence type="ECO:0000313" key="1">
    <source>
        <dbReference type="EMBL" id="QLH03118.1"/>
    </source>
</evidence>
<organism evidence="1 2">
    <name type="scientific">Nitrosopumilus cobalaminigenes</name>
    <dbReference type="NCBI Taxonomy" id="1470066"/>
    <lineage>
        <taxon>Archaea</taxon>
        <taxon>Nitrososphaerota</taxon>
        <taxon>Nitrososphaeria</taxon>
        <taxon>Nitrosopumilales</taxon>
        <taxon>Nitrosopumilaceae</taxon>
        <taxon>Nitrosopumilus</taxon>
    </lineage>
</organism>
<gene>
    <name evidence="1" type="ORF">C5F47_05920</name>
</gene>
<evidence type="ECO:0000313" key="2">
    <source>
        <dbReference type="Proteomes" id="UP000509771"/>
    </source>
</evidence>
<dbReference type="Proteomes" id="UP000509771">
    <property type="component" value="Chromosome"/>
</dbReference>
<dbReference type="AlphaFoldDB" id="A0A7D5R0G8"/>
<dbReference type="KEGG" id="ncl:C5F47_05920"/>
<name>A0A7D5R0G8_9ARCH</name>